<dbReference type="EMBL" id="CP047898">
    <property type="protein sequence ID" value="QHK22260.1"/>
    <property type="molecule type" value="Genomic_DNA"/>
</dbReference>
<evidence type="ECO:0000256" key="1">
    <source>
        <dbReference type="ARBA" id="ARBA00022679"/>
    </source>
</evidence>
<accession>A0A6P1NV65</accession>
<evidence type="ECO:0000256" key="2">
    <source>
        <dbReference type="ARBA" id="ARBA00023315"/>
    </source>
</evidence>
<sequence length="169" mass="18553">MSASTIRPMRDTDWPAVHRIYAEGIATGHATFESEAPDWERFTASRLTRHRLVAETLEGRIVGWAAVSPVSARPVYSGVVEHSVYVAAEARGLGLGTALLQALAKSTENGGIWTIQASVFPENEASLKLHLANGYVIVGRRQRIARMTHGPLTGQWRDTVLIERRSPVI</sequence>
<dbReference type="Proteomes" id="UP000464186">
    <property type="component" value="Chromosome"/>
</dbReference>
<feature type="domain" description="N-acetyltransferase" evidence="3">
    <location>
        <begin position="4"/>
        <end position="163"/>
    </location>
</feature>
<evidence type="ECO:0000259" key="3">
    <source>
        <dbReference type="PROSITE" id="PS51186"/>
    </source>
</evidence>
<evidence type="ECO:0000313" key="4">
    <source>
        <dbReference type="EMBL" id="QHK22260.1"/>
    </source>
</evidence>
<keyword evidence="2" id="KW-0012">Acyltransferase</keyword>
<organism evidence="4 5">
    <name type="scientific">Pseudarthrobacter psychrotolerans</name>
    <dbReference type="NCBI Taxonomy" id="2697569"/>
    <lineage>
        <taxon>Bacteria</taxon>
        <taxon>Bacillati</taxon>
        <taxon>Actinomycetota</taxon>
        <taxon>Actinomycetes</taxon>
        <taxon>Micrococcales</taxon>
        <taxon>Micrococcaceae</taxon>
        <taxon>Pseudarthrobacter</taxon>
    </lineage>
</organism>
<dbReference type="Pfam" id="PF00583">
    <property type="entry name" value="Acetyltransf_1"/>
    <property type="match status" value="1"/>
</dbReference>
<dbReference type="Gene3D" id="3.40.630.30">
    <property type="match status" value="1"/>
</dbReference>
<name>A0A6P1NV65_9MICC</name>
<reference evidence="4 5" key="1">
    <citation type="submission" date="2020-01" db="EMBL/GenBank/DDBJ databases">
        <title>Pseudarthrobacter psychrotolerans sp. nov., isolated from antarctic soil.</title>
        <authorList>
            <person name="Shin Y."/>
            <person name="Park W."/>
        </authorList>
    </citation>
    <scope>NUCLEOTIDE SEQUENCE [LARGE SCALE GENOMIC DNA]</scope>
    <source>
        <strain evidence="4 5">YJ56</strain>
    </source>
</reference>
<dbReference type="SUPFAM" id="SSF55729">
    <property type="entry name" value="Acyl-CoA N-acyltransferases (Nat)"/>
    <property type="match status" value="1"/>
</dbReference>
<dbReference type="PANTHER" id="PTHR43072">
    <property type="entry name" value="N-ACETYLTRANSFERASE"/>
    <property type="match status" value="1"/>
</dbReference>
<dbReference type="InterPro" id="IPR016181">
    <property type="entry name" value="Acyl_CoA_acyltransferase"/>
</dbReference>
<proteinExistence type="predicted"/>
<keyword evidence="1 4" id="KW-0808">Transferase</keyword>
<dbReference type="InterPro" id="IPR000182">
    <property type="entry name" value="GNAT_dom"/>
</dbReference>
<keyword evidence="5" id="KW-1185">Reference proteome</keyword>
<gene>
    <name evidence="4" type="ORF">GU243_09905</name>
</gene>
<dbReference type="GO" id="GO:0016747">
    <property type="term" value="F:acyltransferase activity, transferring groups other than amino-acyl groups"/>
    <property type="evidence" value="ECO:0007669"/>
    <property type="project" value="InterPro"/>
</dbReference>
<dbReference type="KEGG" id="psey:GU243_09905"/>
<dbReference type="PROSITE" id="PS51186">
    <property type="entry name" value="GNAT"/>
    <property type="match status" value="1"/>
</dbReference>
<protein>
    <submittedName>
        <fullName evidence="4">GNAT family N-acetyltransferase</fullName>
    </submittedName>
</protein>
<evidence type="ECO:0000313" key="5">
    <source>
        <dbReference type="Proteomes" id="UP000464186"/>
    </source>
</evidence>
<dbReference type="AlphaFoldDB" id="A0A6P1NV65"/>
<dbReference type="PANTHER" id="PTHR43072:SF23">
    <property type="entry name" value="UPF0039 PROTEIN C11D3.02C"/>
    <property type="match status" value="1"/>
</dbReference>
<dbReference type="CDD" id="cd04301">
    <property type="entry name" value="NAT_SF"/>
    <property type="match status" value="1"/>
</dbReference>